<reference evidence="5" key="2">
    <citation type="journal article" date="2022" name="Microbiol. Resour. Announc.">
        <title>Metagenome Sequencing to Explore Phylogenomics of Terrestrial Cyanobacteria.</title>
        <authorList>
            <person name="Ward R.D."/>
            <person name="Stajich J.E."/>
            <person name="Johansen J.R."/>
            <person name="Huntemann M."/>
            <person name="Clum A."/>
            <person name="Foster B."/>
            <person name="Foster B."/>
            <person name="Roux S."/>
            <person name="Palaniappan K."/>
            <person name="Varghese N."/>
            <person name="Mukherjee S."/>
            <person name="Reddy T.B.K."/>
            <person name="Daum C."/>
            <person name="Copeland A."/>
            <person name="Chen I.A."/>
            <person name="Ivanova N.N."/>
            <person name="Kyrpides N.C."/>
            <person name="Shapiro N."/>
            <person name="Eloe-Fadrosh E.A."/>
            <person name="Pietrasiak N."/>
        </authorList>
    </citation>
    <scope>NUCLEOTIDE SEQUENCE</scope>
    <source>
        <strain evidence="5">CPER-KK1</strain>
    </source>
</reference>
<dbReference type="SUPFAM" id="SSF51905">
    <property type="entry name" value="FAD/NAD(P)-binding domain"/>
    <property type="match status" value="1"/>
</dbReference>
<comment type="similarity">
    <text evidence="1">Belongs to the carotenoid/retinoid oxidoreductase family.</text>
</comment>
<dbReference type="FunFam" id="3.50.50.60:FF:000378">
    <property type="entry name" value="Phytoene desaturase"/>
    <property type="match status" value="1"/>
</dbReference>
<organism evidence="5 7">
    <name type="scientific">Symplocastrum torsivum CPER-KK1</name>
    <dbReference type="NCBI Taxonomy" id="450513"/>
    <lineage>
        <taxon>Bacteria</taxon>
        <taxon>Bacillati</taxon>
        <taxon>Cyanobacteriota</taxon>
        <taxon>Cyanophyceae</taxon>
        <taxon>Oscillatoriophycideae</taxon>
        <taxon>Oscillatoriales</taxon>
        <taxon>Microcoleaceae</taxon>
        <taxon>Symplocastrum</taxon>
    </lineage>
</organism>
<evidence type="ECO:0000256" key="1">
    <source>
        <dbReference type="ARBA" id="ARBA00006046"/>
    </source>
</evidence>
<name>A0A951PPF6_9CYAN</name>
<sequence length="94" mass="10382">MKIVVIGSGFGGLSAAIRLQAQGHQVTIAEKRDKPGGRAYVYEQDGFTFDAGPTIITAPYLIHELFELSNRTTEDYVTLVPLDPFYNVRFEDGS</sequence>
<keyword evidence="2" id="KW-0285">Flavoprotein</keyword>
<keyword evidence="4" id="KW-0560">Oxidoreductase</keyword>
<evidence type="ECO:0000313" key="7">
    <source>
        <dbReference type="Proteomes" id="UP000753908"/>
    </source>
</evidence>
<dbReference type="GO" id="GO:0016491">
    <property type="term" value="F:oxidoreductase activity"/>
    <property type="evidence" value="ECO:0007669"/>
    <property type="project" value="UniProtKB-KW"/>
</dbReference>
<gene>
    <name evidence="5" type="ORF">KME25_23695</name>
    <name evidence="6" type="ORF">KME25_34615</name>
</gene>
<evidence type="ECO:0000256" key="3">
    <source>
        <dbReference type="ARBA" id="ARBA00022827"/>
    </source>
</evidence>
<keyword evidence="3" id="KW-0274">FAD</keyword>
<evidence type="ECO:0000256" key="2">
    <source>
        <dbReference type="ARBA" id="ARBA00022630"/>
    </source>
</evidence>
<dbReference type="PANTHER" id="PTHR43734">
    <property type="entry name" value="PHYTOENE DESATURASE"/>
    <property type="match status" value="1"/>
</dbReference>
<evidence type="ECO:0000313" key="5">
    <source>
        <dbReference type="EMBL" id="MBW4547417.1"/>
    </source>
</evidence>
<dbReference type="InterPro" id="IPR036188">
    <property type="entry name" value="FAD/NAD-bd_sf"/>
</dbReference>
<dbReference type="EMBL" id="JAHHIF010000104">
    <property type="protein sequence ID" value="MBW4549491.1"/>
    <property type="molecule type" value="Genomic_DNA"/>
</dbReference>
<reference evidence="5" key="1">
    <citation type="submission" date="2021-05" db="EMBL/GenBank/DDBJ databases">
        <authorList>
            <person name="Pietrasiak N."/>
            <person name="Ward R."/>
            <person name="Stajich J.E."/>
            <person name="Kurbessoian T."/>
        </authorList>
    </citation>
    <scope>NUCLEOTIDE SEQUENCE</scope>
    <source>
        <strain evidence="5">CPER-KK1</strain>
    </source>
</reference>
<dbReference type="Gene3D" id="3.50.50.60">
    <property type="entry name" value="FAD/NAD(P)-binding domain"/>
    <property type="match status" value="1"/>
</dbReference>
<dbReference type="EMBL" id="JAHHIF010000040">
    <property type="protein sequence ID" value="MBW4547417.1"/>
    <property type="molecule type" value="Genomic_DNA"/>
</dbReference>
<feature type="non-terminal residue" evidence="5">
    <location>
        <position position="94"/>
    </location>
</feature>
<evidence type="ECO:0000256" key="4">
    <source>
        <dbReference type="ARBA" id="ARBA00023002"/>
    </source>
</evidence>
<evidence type="ECO:0000313" key="6">
    <source>
        <dbReference type="EMBL" id="MBW4549491.1"/>
    </source>
</evidence>
<dbReference type="PANTHER" id="PTHR43734:SF3">
    <property type="entry name" value="B-CAROTENE KETOLASE"/>
    <property type="match status" value="1"/>
</dbReference>
<comment type="caution">
    <text evidence="5">The sequence shown here is derived from an EMBL/GenBank/DDBJ whole genome shotgun (WGS) entry which is preliminary data.</text>
</comment>
<dbReference type="PRINTS" id="PR00419">
    <property type="entry name" value="ADXRDTASE"/>
</dbReference>
<protein>
    <submittedName>
        <fullName evidence="5">FAD-dependent oxidoreductase</fullName>
    </submittedName>
</protein>
<dbReference type="Proteomes" id="UP000753908">
    <property type="component" value="Unassembled WGS sequence"/>
</dbReference>
<dbReference type="GO" id="GO:0008610">
    <property type="term" value="P:lipid biosynthetic process"/>
    <property type="evidence" value="ECO:0007669"/>
    <property type="project" value="UniProtKB-ARBA"/>
</dbReference>
<dbReference type="Pfam" id="PF13450">
    <property type="entry name" value="NAD_binding_8"/>
    <property type="match status" value="1"/>
</dbReference>
<accession>A0A951PPF6</accession>
<dbReference type="AlphaFoldDB" id="A0A951PPF6"/>
<proteinExistence type="inferred from homology"/>